<name>A0ABD1EGU6_HYPHA</name>
<comment type="similarity">
    <text evidence="2">Belongs to the NUP186/NUP192/NUP205 family.</text>
</comment>
<evidence type="ECO:0000256" key="2">
    <source>
        <dbReference type="ARBA" id="ARBA00005892"/>
    </source>
</evidence>
<evidence type="ECO:0008006" key="7">
    <source>
        <dbReference type="Google" id="ProtNLM"/>
    </source>
</evidence>
<evidence type="ECO:0000313" key="6">
    <source>
        <dbReference type="Proteomes" id="UP001566132"/>
    </source>
</evidence>
<organism evidence="5 6">
    <name type="scientific">Hypothenemus hampei</name>
    <name type="common">Coffee berry borer</name>
    <dbReference type="NCBI Taxonomy" id="57062"/>
    <lineage>
        <taxon>Eukaryota</taxon>
        <taxon>Metazoa</taxon>
        <taxon>Ecdysozoa</taxon>
        <taxon>Arthropoda</taxon>
        <taxon>Hexapoda</taxon>
        <taxon>Insecta</taxon>
        <taxon>Pterygota</taxon>
        <taxon>Neoptera</taxon>
        <taxon>Endopterygota</taxon>
        <taxon>Coleoptera</taxon>
        <taxon>Polyphaga</taxon>
        <taxon>Cucujiformia</taxon>
        <taxon>Curculionidae</taxon>
        <taxon>Scolytinae</taxon>
        <taxon>Hypothenemus</taxon>
    </lineage>
</organism>
<dbReference type="EMBL" id="JBDJPC010000008">
    <property type="protein sequence ID" value="KAL1493157.1"/>
    <property type="molecule type" value="Genomic_DNA"/>
</dbReference>
<dbReference type="GO" id="GO:0005634">
    <property type="term" value="C:nucleus"/>
    <property type="evidence" value="ECO:0007669"/>
    <property type="project" value="UniProtKB-SubCell"/>
</dbReference>
<sequence>MAPILVEDVWNSYKDLKDTVWKYLHQSPESDLPAADFENILKKHKQTFFLLLQNPAKNPKKREELRNGMVEGINVRAMGHQLLSLELYEETVIFSDMFDLNELIALDLLCTAQLQMPYFPGLSRGLVAVLIYYDSRKALLTTLLYLVQARHGVQWTVNIKPDISRFLTEYTDQLMDAGIFKRILDLIASIDITSEFEKLQSSLEIDDPKHRREVTDLINDIRRLLAEIVFSWASQCGFPKDYTLTLLDFLRRANVESEATGIIDDVTLFLEMTLLSCIDLSIFHTREDGEEVVQTLPILSDTSLIPAILSELIPSSPAWACEGLHALTNFGMSVCLASLKVLQQNYIFQDSMNKEDLLIDSAIENNVFSFLQNVILDSKLLYKEKYLYKRMHNLLTDFIVHMYPKVKDLRMKANEVARTLQVYIREGLEAPPSLPRYFESLLLVIGKFYSNMNADSESILSWWSPTEINPNQKPNTQISPRSVALFKFVKLAGDMLPVTLFVPFITMLKGLSSCHDSARLCFSLLKQPGLHLPRSISWEHFFMSFGQYYHNLRHEAAPPADTVYRIKSGYHKGISVEEQEGLHAVLLLIQTVAEKDSFARLALCEHPGWCPLSTFLGLVTCSIPIYLKAHLLQTLAVLSRSTRTANVSWQNLESSQILVTVPTTAIYAPRGIQTELDEIESRMEEYPVTRGVLQLLDSLTQIGVPKTLGAGHRSAGFDPYLSFIINNVFLKYSTRLYKDPTEKLDIALLCLRIFERFLRRYDPKVTDFPGQKSTEQNSPPGYHLMVLLNNKSDVLGTILDLIEEGTHYFDFYVTFPGQEKIQEYTLLSLNIIHRVLGLQQKFFSTLAQTYATIPMTNLSKLLLSINRRTGRSDHCINIAKYISYHSNMPKHSLVAVKILSHITSSVSTHNLLMNAIWTSGEEQNLIKNAFFQCLDSTIDDVTVDAIKMEILRLLTLCLNYSDTNLTHFLMGFDLASEVSLTEFHHPGVMDSPRTCFHSLFSIMDAAVSRTTDRPKAFILEFAYQLLYRLASNVKTSGPVLRFLRLNKLFFCVHLKECQKNMKEDYQVLKQMSWLMKTLAVELKSAGNANQVSYLKYLVNFLVNVPATDEGHDSFFLHQILQIELSDLKNVPEITEFQVPTRINEQQLNQLMEEHTLKMKKHQEACNAVVEFVDSWRQVAEVLATFIPLDVFYAREQQVYNITLLLCVLKKVVRAGNLLPEIPRLLSGSVVLMMTSIKENYIKERRTFNSLSYYLGSLKEILQTLVQWIITSNVVDGELRMNLYAGLVIFLQLTTATFKGQSDISSEKNMNTSRLNELGINMDPINNEILLSIDIIGNFGEKLMEVLCHDCLGGQEVSKILAMAIFSQLATLTGDENWIRFLSNRGFFKYIVQSISDSNDELKELLEPGCDNGKTIGLYLSKMLMFIRLAGTVQGSQMILDEKLLGVFSSMNLYDCHPEMSKHWQSRGTVEGYLLTIEQQYMQFFIPVLHICNALLTTLGTENQNLTEQIMQFLISHLDIVELILRSGHTELSETSLKELSLLTLVISRTANNNLINVLENPNVLSSNRAKLHRIQRLMLNLSQKFLLSEENINCLISATENEESNFQTSNRLLYAMEIAVNLLCYARNIIANNDVEHGEVGVIYYPSFYDPTLHPFESHSTKYTSNEQEPTLGVIVQQLLYAVSYHQKVKISYDKLQKKIQEVPDMNTMDLEPFTEDHMELFELAVQKEKANLLVEEKLVQKNTELDHCAFIIENSLYIIWAHLDYFMLRAIPNPRSSTFIHPNPNPSTIDVSLPAPSNAICKVSTEVINSLKQGMMSLLNDSFSNQILQTIDNRSEADIAFVDALLRKIKRLIQFVRPF</sequence>
<proteinExistence type="inferred from homology"/>
<evidence type="ECO:0000256" key="3">
    <source>
        <dbReference type="ARBA" id="ARBA00022448"/>
    </source>
</evidence>
<dbReference type="Proteomes" id="UP001566132">
    <property type="component" value="Unassembled WGS sequence"/>
</dbReference>
<dbReference type="InterPro" id="IPR021827">
    <property type="entry name" value="Nup186/Nup192/Nup205"/>
</dbReference>
<keyword evidence="4" id="KW-0539">Nucleus</keyword>
<accession>A0ABD1EGU6</accession>
<dbReference type="Pfam" id="PF11894">
    <property type="entry name" value="Nup192"/>
    <property type="match status" value="1"/>
</dbReference>
<keyword evidence="3" id="KW-0813">Transport</keyword>
<evidence type="ECO:0000256" key="4">
    <source>
        <dbReference type="ARBA" id="ARBA00023242"/>
    </source>
</evidence>
<comment type="caution">
    <text evidence="5">The sequence shown here is derived from an EMBL/GenBank/DDBJ whole genome shotgun (WGS) entry which is preliminary data.</text>
</comment>
<keyword evidence="6" id="KW-1185">Reference proteome</keyword>
<reference evidence="5 6" key="1">
    <citation type="submission" date="2024-05" db="EMBL/GenBank/DDBJ databases">
        <title>Genetic variation in Jamaican populations of the coffee berry borer (Hypothenemus hampei).</title>
        <authorList>
            <person name="Errbii M."/>
            <person name="Myrie A."/>
        </authorList>
    </citation>
    <scope>NUCLEOTIDE SEQUENCE [LARGE SCALE GENOMIC DNA]</scope>
    <source>
        <strain evidence="5">JA-Hopewell-2020-01-JO</strain>
        <tissue evidence="5">Whole body</tissue>
    </source>
</reference>
<evidence type="ECO:0000313" key="5">
    <source>
        <dbReference type="EMBL" id="KAL1493157.1"/>
    </source>
</evidence>
<evidence type="ECO:0000256" key="1">
    <source>
        <dbReference type="ARBA" id="ARBA00004123"/>
    </source>
</evidence>
<dbReference type="PANTHER" id="PTHR31344:SF0">
    <property type="entry name" value="NUCLEAR PORE COMPLEX PROTEIN NUP205"/>
    <property type="match status" value="1"/>
</dbReference>
<dbReference type="PANTHER" id="PTHR31344">
    <property type="entry name" value="NUCLEAR PORE COMPLEX PROTEIN NUP205"/>
    <property type="match status" value="1"/>
</dbReference>
<protein>
    <recommendedName>
        <fullName evidence="7">Nuclear pore complex protein Nup205</fullName>
    </recommendedName>
</protein>
<comment type="subcellular location">
    <subcellularLocation>
        <location evidence="1">Nucleus</location>
    </subcellularLocation>
</comment>
<gene>
    <name evidence="5" type="ORF">ABEB36_011268</name>
</gene>